<feature type="compositionally biased region" description="Acidic residues" evidence="1">
    <location>
        <begin position="158"/>
        <end position="174"/>
    </location>
</feature>
<comment type="caution">
    <text evidence="2">The sequence shown here is derived from an EMBL/GenBank/DDBJ whole genome shotgun (WGS) entry which is preliminary data.</text>
</comment>
<accession>A0ABQ5GAF6</accession>
<sequence length="174" mass="19410">MGMFYKSLIKCSSNIPLVKFLLRKSKAKVHRRVVKKKVTITTDDNIVPEPDAALELVKSISLTEAAVEEAARQIYTTHARIVTELVPEPTRRRSSEDQQETASTRSSSERTRVSPGVLDKSTIVPATSSEGTGTKLGVLDEEKVNFEANVILKWVPEQESEYSGEEDDDDEMIE</sequence>
<reference evidence="2" key="2">
    <citation type="submission" date="2022-01" db="EMBL/GenBank/DDBJ databases">
        <authorList>
            <person name="Yamashiro T."/>
            <person name="Shiraishi A."/>
            <person name="Satake H."/>
            <person name="Nakayama K."/>
        </authorList>
    </citation>
    <scope>NUCLEOTIDE SEQUENCE</scope>
</reference>
<reference evidence="2" key="1">
    <citation type="journal article" date="2022" name="Int. J. Mol. Sci.">
        <title>Draft Genome of Tanacetum Coccineum: Genomic Comparison of Closely Related Tanacetum-Family Plants.</title>
        <authorList>
            <person name="Yamashiro T."/>
            <person name="Shiraishi A."/>
            <person name="Nakayama K."/>
            <person name="Satake H."/>
        </authorList>
    </citation>
    <scope>NUCLEOTIDE SEQUENCE</scope>
</reference>
<evidence type="ECO:0000256" key="1">
    <source>
        <dbReference type="SAM" id="MobiDB-lite"/>
    </source>
</evidence>
<organism evidence="2 3">
    <name type="scientific">Tanacetum coccineum</name>
    <dbReference type="NCBI Taxonomy" id="301880"/>
    <lineage>
        <taxon>Eukaryota</taxon>
        <taxon>Viridiplantae</taxon>
        <taxon>Streptophyta</taxon>
        <taxon>Embryophyta</taxon>
        <taxon>Tracheophyta</taxon>
        <taxon>Spermatophyta</taxon>
        <taxon>Magnoliopsida</taxon>
        <taxon>eudicotyledons</taxon>
        <taxon>Gunneridae</taxon>
        <taxon>Pentapetalae</taxon>
        <taxon>asterids</taxon>
        <taxon>campanulids</taxon>
        <taxon>Asterales</taxon>
        <taxon>Asteraceae</taxon>
        <taxon>Asteroideae</taxon>
        <taxon>Anthemideae</taxon>
        <taxon>Anthemidinae</taxon>
        <taxon>Tanacetum</taxon>
    </lineage>
</organism>
<proteinExistence type="predicted"/>
<keyword evidence="3" id="KW-1185">Reference proteome</keyword>
<evidence type="ECO:0000313" key="3">
    <source>
        <dbReference type="Proteomes" id="UP001151760"/>
    </source>
</evidence>
<gene>
    <name evidence="2" type="ORF">Tco_1031761</name>
</gene>
<evidence type="ECO:0000313" key="2">
    <source>
        <dbReference type="EMBL" id="GJT72475.1"/>
    </source>
</evidence>
<name>A0ABQ5GAF6_9ASTR</name>
<feature type="region of interest" description="Disordered" evidence="1">
    <location>
        <begin position="85"/>
        <end position="140"/>
    </location>
</feature>
<protein>
    <submittedName>
        <fullName evidence="2">Uncharacterized protein</fullName>
    </submittedName>
</protein>
<dbReference type="EMBL" id="BQNB010018261">
    <property type="protein sequence ID" value="GJT72475.1"/>
    <property type="molecule type" value="Genomic_DNA"/>
</dbReference>
<dbReference type="Proteomes" id="UP001151760">
    <property type="component" value="Unassembled WGS sequence"/>
</dbReference>
<feature type="region of interest" description="Disordered" evidence="1">
    <location>
        <begin position="155"/>
        <end position="174"/>
    </location>
</feature>